<feature type="region of interest" description="Disordered" evidence="1">
    <location>
        <begin position="218"/>
        <end position="240"/>
    </location>
</feature>
<organism evidence="2">
    <name type="scientific">freshwater metagenome</name>
    <dbReference type="NCBI Taxonomy" id="449393"/>
    <lineage>
        <taxon>unclassified sequences</taxon>
        <taxon>metagenomes</taxon>
        <taxon>ecological metagenomes</taxon>
    </lineage>
</organism>
<evidence type="ECO:0000313" key="2">
    <source>
        <dbReference type="EMBL" id="CAB4588532.1"/>
    </source>
</evidence>
<proteinExistence type="predicted"/>
<evidence type="ECO:0000256" key="1">
    <source>
        <dbReference type="SAM" id="MobiDB-lite"/>
    </source>
</evidence>
<dbReference type="EMBL" id="CAEZUE010000034">
    <property type="protein sequence ID" value="CAB4588532.1"/>
    <property type="molecule type" value="Genomic_DNA"/>
</dbReference>
<dbReference type="AlphaFoldDB" id="A0A6J6FHY3"/>
<reference evidence="2" key="1">
    <citation type="submission" date="2020-05" db="EMBL/GenBank/DDBJ databases">
        <authorList>
            <person name="Chiriac C."/>
            <person name="Salcher M."/>
            <person name="Ghai R."/>
            <person name="Kavagutti S V."/>
        </authorList>
    </citation>
    <scope>NUCLEOTIDE SEQUENCE</scope>
</reference>
<protein>
    <submittedName>
        <fullName evidence="2">Unannotated protein</fullName>
    </submittedName>
</protein>
<feature type="compositionally biased region" description="Low complexity" evidence="1">
    <location>
        <begin position="220"/>
        <end position="232"/>
    </location>
</feature>
<name>A0A6J6FHY3_9ZZZZ</name>
<gene>
    <name evidence="2" type="ORF">UFOPK1788_00391</name>
</gene>
<accession>A0A6J6FHY3</accession>
<sequence>MIRDISTLNEDNKIIVGKHLESAAFFAESDPPRALQHALAAKRRASRLAIVRETVGIMAYVNEDFALALAELRTAARISGTNEQVALVIDCLRALDRSEEGLKMARDLDRKALPREARIDLAIVLSGIRLDRLETDRAYAELQIPELDATNATIESVGLFDANAEVLEEMGRTDEAAKWRRYARATEAHFEPDEEITIRTEYPQAEVDVDAYDATDETVADAPAVEPVADAETPAEDDKQ</sequence>